<reference evidence="2" key="1">
    <citation type="submission" date="2021-01" db="EMBL/GenBank/DDBJ databases">
        <authorList>
            <person name="Corre E."/>
            <person name="Pelletier E."/>
            <person name="Niang G."/>
            <person name="Scheremetjew M."/>
            <person name="Finn R."/>
            <person name="Kale V."/>
            <person name="Holt S."/>
            <person name="Cochrane G."/>
            <person name="Meng A."/>
            <person name="Brown T."/>
            <person name="Cohen L."/>
        </authorList>
    </citation>
    <scope>NUCLEOTIDE SEQUENCE</scope>
    <source>
        <strain evidence="2">WS</strain>
    </source>
</reference>
<sequence>MSQKTQKETVKAHILQHFKTLVTQHGSADHVPMQNATKLKNLIIPLVKQEMGERYSYSVGPKLLHTWSYEVSKKHFSGKILCAYQSVHYNVKQPIQIQPSGSKGASDHEAALHDSLASSLKVCHKCETRDCELVKLKQENSKLVKDLEATRYALNMALEGNYLNQNAFQHQLAMSNMMHAGVLPALPVFPAQQHLLDSPGASKKRTHHEMSSSSLNSVEDALPQHKKRKVSTSPDSSTPSTGAWPHAGVAPLIMKVLPETAYVCPDLIVQLCVANADCSKQHVALIERYPEESSKCRVEEQKSFLSLQNGVGVAFLQLASVEKGTLQIRLRAEDSQTFSSSVSIPILDTPSLPSDANDPVDFGFALTLKPQQQSSSTTSTLSSKTSFFSASTRSHHMAFSLPASSNAWNENTIISEDSAGFDL</sequence>
<evidence type="ECO:0000256" key="1">
    <source>
        <dbReference type="SAM" id="MobiDB-lite"/>
    </source>
</evidence>
<evidence type="ECO:0000313" key="2">
    <source>
        <dbReference type="EMBL" id="CAD9079534.1"/>
    </source>
</evidence>
<organism evidence="2">
    <name type="scientific">Percolomonas cosmopolitus</name>
    <dbReference type="NCBI Taxonomy" id="63605"/>
    <lineage>
        <taxon>Eukaryota</taxon>
        <taxon>Discoba</taxon>
        <taxon>Heterolobosea</taxon>
        <taxon>Tetramitia</taxon>
        <taxon>Eutetramitia</taxon>
        <taxon>Percolomonadidae</taxon>
        <taxon>Percolomonas</taxon>
    </lineage>
</organism>
<name>A0A7S1KN68_9EUKA</name>
<gene>
    <name evidence="2" type="ORF">PCOS0759_LOCUS2768</name>
</gene>
<dbReference type="AlphaFoldDB" id="A0A7S1KN68"/>
<proteinExistence type="predicted"/>
<feature type="region of interest" description="Disordered" evidence="1">
    <location>
        <begin position="196"/>
        <end position="244"/>
    </location>
</feature>
<accession>A0A7S1KN68</accession>
<protein>
    <submittedName>
        <fullName evidence="2">Uncharacterized protein</fullName>
    </submittedName>
</protein>
<dbReference type="EMBL" id="HBGD01003348">
    <property type="protein sequence ID" value="CAD9079534.1"/>
    <property type="molecule type" value="Transcribed_RNA"/>
</dbReference>
<feature type="compositionally biased region" description="Low complexity" evidence="1">
    <location>
        <begin position="231"/>
        <end position="241"/>
    </location>
</feature>